<gene>
    <name evidence="1" type="ORF">CDAR_69461</name>
</gene>
<evidence type="ECO:0000313" key="1">
    <source>
        <dbReference type="EMBL" id="GIY51324.1"/>
    </source>
</evidence>
<accession>A0AAV4U0S0</accession>
<name>A0AAV4U0S0_9ARAC</name>
<keyword evidence="2" id="KW-1185">Reference proteome</keyword>
<sequence length="108" mass="12513">MIRTLLKIPHTSVNRSHLPRVVGTANNKRKNSHTYPNPSFLFLLIIGGRQELNIEIIGNLNVSAVPRSNWKGSLLSKMGLCRIGIQTLLDREKEITLFRLRRWMLPWR</sequence>
<dbReference type="EMBL" id="BPLQ01010518">
    <property type="protein sequence ID" value="GIY51324.1"/>
    <property type="molecule type" value="Genomic_DNA"/>
</dbReference>
<protein>
    <submittedName>
        <fullName evidence="1">Uncharacterized protein</fullName>
    </submittedName>
</protein>
<dbReference type="Proteomes" id="UP001054837">
    <property type="component" value="Unassembled WGS sequence"/>
</dbReference>
<organism evidence="1 2">
    <name type="scientific">Caerostris darwini</name>
    <dbReference type="NCBI Taxonomy" id="1538125"/>
    <lineage>
        <taxon>Eukaryota</taxon>
        <taxon>Metazoa</taxon>
        <taxon>Ecdysozoa</taxon>
        <taxon>Arthropoda</taxon>
        <taxon>Chelicerata</taxon>
        <taxon>Arachnida</taxon>
        <taxon>Araneae</taxon>
        <taxon>Araneomorphae</taxon>
        <taxon>Entelegynae</taxon>
        <taxon>Araneoidea</taxon>
        <taxon>Araneidae</taxon>
        <taxon>Caerostris</taxon>
    </lineage>
</organism>
<evidence type="ECO:0000313" key="2">
    <source>
        <dbReference type="Proteomes" id="UP001054837"/>
    </source>
</evidence>
<reference evidence="1 2" key="1">
    <citation type="submission" date="2021-06" db="EMBL/GenBank/DDBJ databases">
        <title>Caerostris darwini draft genome.</title>
        <authorList>
            <person name="Kono N."/>
            <person name="Arakawa K."/>
        </authorList>
    </citation>
    <scope>NUCLEOTIDE SEQUENCE [LARGE SCALE GENOMIC DNA]</scope>
</reference>
<comment type="caution">
    <text evidence="1">The sequence shown here is derived from an EMBL/GenBank/DDBJ whole genome shotgun (WGS) entry which is preliminary data.</text>
</comment>
<proteinExistence type="predicted"/>
<dbReference type="AlphaFoldDB" id="A0AAV4U0S0"/>